<protein>
    <submittedName>
        <fullName evidence="3">Serine-type D-Ala-D-Ala carboxypeptidase</fullName>
    </submittedName>
</protein>
<evidence type="ECO:0000256" key="2">
    <source>
        <dbReference type="ARBA" id="ARBA00022801"/>
    </source>
</evidence>
<dbReference type="Pfam" id="PF02113">
    <property type="entry name" value="Peptidase_S13"/>
    <property type="match status" value="1"/>
</dbReference>
<dbReference type="PANTHER" id="PTHR30023">
    <property type="entry name" value="D-ALANYL-D-ALANINE CARBOXYPEPTIDASE"/>
    <property type="match status" value="1"/>
</dbReference>
<dbReference type="EMBL" id="BMWP01000026">
    <property type="protein sequence ID" value="GGW44660.1"/>
    <property type="molecule type" value="Genomic_DNA"/>
</dbReference>
<evidence type="ECO:0000313" key="3">
    <source>
        <dbReference type="EMBL" id="GGW44660.1"/>
    </source>
</evidence>
<dbReference type="SUPFAM" id="SSF56601">
    <property type="entry name" value="beta-lactamase/transpeptidase-like"/>
    <property type="match status" value="1"/>
</dbReference>
<comment type="caution">
    <text evidence="3">The sequence shown here is derived from an EMBL/GenBank/DDBJ whole genome shotgun (WGS) entry which is preliminary data.</text>
</comment>
<reference evidence="3" key="2">
    <citation type="submission" date="2020-09" db="EMBL/GenBank/DDBJ databases">
        <authorList>
            <person name="Sun Q."/>
            <person name="Kim S."/>
        </authorList>
    </citation>
    <scope>NUCLEOTIDE SEQUENCE</scope>
    <source>
        <strain evidence="3">KCTC 12113</strain>
    </source>
</reference>
<sequence length="411" mass="47328">MKPIKNSEVFNKGFTGVVIYDPEKDKVLYEQNEDKYFTPASNTKMFTFYTTYKILDKYVNSLNYREQNDSLLFWGTGNPAFLHPDFNDLSALELLKSTDKNLYWADNSEEVTAYGSGWSWSWYKYYYGPQRSALPMYGNIVRFSKNAEDKDLSYSPLFFEKDIRLNKDLSTLSYIIDRDKDSNVFEYNIVGDSVKLKTDRPYAISPQLTLEMLKDTLGKDVQKIEYSLVRGLPHAKLKGVETDSLFKQMMIISDNFLAEQLLVLASDKLFDTLNIAKVINYSLENFLNDLPDKPVWVDGSGLSGNNKFTPRSIIALLKKIREEVPEEKIYAFFPAGGKTGTIKSWYHSGGDSPYIYAKTGTLNGTHCLSGYLLTKSNKVLYFSFMHNNYVISSNELKREMQKVLFSIHEKY</sequence>
<keyword evidence="3" id="KW-0645">Protease</keyword>
<keyword evidence="3" id="KW-0121">Carboxypeptidase</keyword>
<dbReference type="PRINTS" id="PR00922">
    <property type="entry name" value="DADACBPTASE3"/>
</dbReference>
<dbReference type="RefSeq" id="WP_229797226.1">
    <property type="nucleotide sequence ID" value="NZ_BMWP01000026.1"/>
</dbReference>
<dbReference type="Proteomes" id="UP000634668">
    <property type="component" value="Unassembled WGS sequence"/>
</dbReference>
<dbReference type="GO" id="GO:0000270">
    <property type="term" value="P:peptidoglycan metabolic process"/>
    <property type="evidence" value="ECO:0007669"/>
    <property type="project" value="TreeGrafter"/>
</dbReference>
<dbReference type="AlphaFoldDB" id="A0A918J2P9"/>
<evidence type="ECO:0000313" key="4">
    <source>
        <dbReference type="Proteomes" id="UP000634668"/>
    </source>
</evidence>
<dbReference type="GO" id="GO:0006508">
    <property type="term" value="P:proteolysis"/>
    <property type="evidence" value="ECO:0007669"/>
    <property type="project" value="InterPro"/>
</dbReference>
<comment type="similarity">
    <text evidence="1">Belongs to the peptidase S13 family.</text>
</comment>
<dbReference type="InterPro" id="IPR000667">
    <property type="entry name" value="Peptidase_S13"/>
</dbReference>
<dbReference type="PANTHER" id="PTHR30023:SF0">
    <property type="entry name" value="PENICILLIN-SENSITIVE CARBOXYPEPTIDASE A"/>
    <property type="match status" value="1"/>
</dbReference>
<dbReference type="InterPro" id="IPR012338">
    <property type="entry name" value="Beta-lactam/transpept-like"/>
</dbReference>
<reference evidence="3" key="1">
    <citation type="journal article" date="2014" name="Int. J. Syst. Evol. Microbiol.">
        <title>Complete genome sequence of Corynebacterium casei LMG S-19264T (=DSM 44701T), isolated from a smear-ripened cheese.</title>
        <authorList>
            <consortium name="US DOE Joint Genome Institute (JGI-PGF)"/>
            <person name="Walter F."/>
            <person name="Albersmeier A."/>
            <person name="Kalinowski J."/>
            <person name="Ruckert C."/>
        </authorList>
    </citation>
    <scope>NUCLEOTIDE SEQUENCE</scope>
    <source>
        <strain evidence="3">KCTC 12113</strain>
    </source>
</reference>
<dbReference type="GO" id="GO:0004185">
    <property type="term" value="F:serine-type carboxypeptidase activity"/>
    <property type="evidence" value="ECO:0007669"/>
    <property type="project" value="InterPro"/>
</dbReference>
<accession>A0A918J2P9</accession>
<organism evidence="3 4">
    <name type="scientific">Arenibacter certesii</name>
    <dbReference type="NCBI Taxonomy" id="228955"/>
    <lineage>
        <taxon>Bacteria</taxon>
        <taxon>Pseudomonadati</taxon>
        <taxon>Bacteroidota</taxon>
        <taxon>Flavobacteriia</taxon>
        <taxon>Flavobacteriales</taxon>
        <taxon>Flavobacteriaceae</taxon>
        <taxon>Arenibacter</taxon>
    </lineage>
</organism>
<evidence type="ECO:0000256" key="1">
    <source>
        <dbReference type="ARBA" id="ARBA00006096"/>
    </source>
</evidence>
<proteinExistence type="inferred from homology"/>
<name>A0A918J2P9_9FLAO</name>
<gene>
    <name evidence="3" type="primary">dacB</name>
    <name evidence="3" type="ORF">GCM10007383_31310</name>
</gene>
<dbReference type="Gene3D" id="3.40.710.10">
    <property type="entry name" value="DD-peptidase/beta-lactamase superfamily"/>
    <property type="match status" value="2"/>
</dbReference>
<keyword evidence="4" id="KW-1185">Reference proteome</keyword>
<keyword evidence="2" id="KW-0378">Hydrolase</keyword>